<keyword evidence="3" id="KW-0408">Iron</keyword>
<organism evidence="4 5">
    <name type="scientific">Piscinibacter gummiphilus</name>
    <dbReference type="NCBI Taxonomy" id="946333"/>
    <lineage>
        <taxon>Bacteria</taxon>
        <taxon>Pseudomonadati</taxon>
        <taxon>Pseudomonadota</taxon>
        <taxon>Betaproteobacteria</taxon>
        <taxon>Burkholderiales</taxon>
        <taxon>Sphaerotilaceae</taxon>
        <taxon>Piscinibacter</taxon>
    </lineage>
</organism>
<dbReference type="GO" id="GO:0046872">
    <property type="term" value="F:metal ion binding"/>
    <property type="evidence" value="ECO:0007669"/>
    <property type="project" value="UniProtKB-KW"/>
</dbReference>
<dbReference type="Gene3D" id="1.20.120.50">
    <property type="entry name" value="Hemerythrin-like"/>
    <property type="match status" value="1"/>
</dbReference>
<dbReference type="CDD" id="cd12107">
    <property type="entry name" value="Hemerythrin"/>
    <property type="match status" value="1"/>
</dbReference>
<dbReference type="InterPro" id="IPR035938">
    <property type="entry name" value="Hemerythrin-like_sf"/>
</dbReference>
<dbReference type="NCBIfam" id="TIGR02481">
    <property type="entry name" value="hemeryth_dom"/>
    <property type="match status" value="1"/>
</dbReference>
<keyword evidence="2" id="KW-0479">Metal-binding</keyword>
<dbReference type="SUPFAM" id="SSF47188">
    <property type="entry name" value="Hemerythrin-like"/>
    <property type="match status" value="1"/>
</dbReference>
<dbReference type="Pfam" id="PF01814">
    <property type="entry name" value="Hemerythrin"/>
    <property type="match status" value="1"/>
</dbReference>
<evidence type="ECO:0000313" key="5">
    <source>
        <dbReference type="Proteomes" id="UP000193427"/>
    </source>
</evidence>
<dbReference type="RefSeq" id="WP_085754006.1">
    <property type="nucleotide sequence ID" value="NZ_BSPR01000012.1"/>
</dbReference>
<evidence type="ECO:0000313" key="4">
    <source>
        <dbReference type="EMBL" id="ARN23683.1"/>
    </source>
</evidence>
<evidence type="ECO:0000256" key="2">
    <source>
        <dbReference type="ARBA" id="ARBA00022723"/>
    </source>
</evidence>
<gene>
    <name evidence="4" type="ORF">A4W93_02230</name>
</gene>
<name>A0A1W6LHI9_9BURK</name>
<dbReference type="InterPro" id="IPR050669">
    <property type="entry name" value="Hemerythrin"/>
</dbReference>
<evidence type="ECO:0000256" key="3">
    <source>
        <dbReference type="ARBA" id="ARBA00023004"/>
    </source>
</evidence>
<protein>
    <submittedName>
        <fullName evidence="4">Hemerythrin</fullName>
    </submittedName>
</protein>
<dbReference type="PANTHER" id="PTHR37164">
    <property type="entry name" value="BACTERIOHEMERYTHRIN"/>
    <property type="match status" value="1"/>
</dbReference>
<reference evidence="4 5" key="1">
    <citation type="submission" date="2016-04" db="EMBL/GenBank/DDBJ databases">
        <title>Complete genome sequence of natural rubber-degrading, novel Gram-negative bacterium, Rhizobacter gummiphilus strain NS21.</title>
        <authorList>
            <person name="Tabata M."/>
            <person name="Kasai D."/>
            <person name="Fukuda M."/>
        </authorList>
    </citation>
    <scope>NUCLEOTIDE SEQUENCE [LARGE SCALE GENOMIC DNA]</scope>
    <source>
        <strain evidence="4 5">NS21</strain>
    </source>
</reference>
<accession>A0A1W6LHI9</accession>
<sequence length="164" mass="17968">MQAMQWSAALALDLPEMDHTHQEFAELLAAVQRAPDATITAAWTDLIAHTAQHFAQEDRWMRDTRFASSNCHSTQHEVVLRVMHEGELAGQAGAHGVVRRMAEELATWFTQHTQTMDAALALHLRRVGYDLSTGEVLVPSALPRSEIRGCGSAECAPVDALAAT</sequence>
<comment type="similarity">
    <text evidence="1">Belongs to the hemerythrin family.</text>
</comment>
<dbReference type="KEGG" id="rgu:A4W93_02230"/>
<dbReference type="EMBL" id="CP015118">
    <property type="protein sequence ID" value="ARN23683.1"/>
    <property type="molecule type" value="Genomic_DNA"/>
</dbReference>
<evidence type="ECO:0000256" key="1">
    <source>
        <dbReference type="ARBA" id="ARBA00010587"/>
    </source>
</evidence>
<dbReference type="PANTHER" id="PTHR37164:SF1">
    <property type="entry name" value="BACTERIOHEMERYTHRIN"/>
    <property type="match status" value="1"/>
</dbReference>
<proteinExistence type="inferred from homology"/>
<dbReference type="AlphaFoldDB" id="A0A1W6LHI9"/>
<dbReference type="InterPro" id="IPR012827">
    <property type="entry name" value="Hemerythrin_metal-bd"/>
</dbReference>
<dbReference type="InterPro" id="IPR012312">
    <property type="entry name" value="Hemerythrin-like"/>
</dbReference>
<dbReference type="STRING" id="946333.A4W93_02230"/>
<dbReference type="Proteomes" id="UP000193427">
    <property type="component" value="Chromosome"/>
</dbReference>
<dbReference type="OrthoDB" id="5296936at2"/>
<keyword evidence="5" id="KW-1185">Reference proteome</keyword>